<evidence type="ECO:0000313" key="2">
    <source>
        <dbReference type="Proteomes" id="UP000326903"/>
    </source>
</evidence>
<proteinExistence type="predicted"/>
<evidence type="ECO:0000313" key="1">
    <source>
        <dbReference type="EMBL" id="KAA9041220.1"/>
    </source>
</evidence>
<sequence length="110" mass="12104">MKLPAIIILLSILFYTAELVKIPLAIGSRHNDKTMCCKVKMKCHKKNNNKPVTTCDGSNCLNCPLGNFFTCHSISNTSVPVAQHNREFVSLKANVLPGVGKEVWRPPVVA</sequence>
<organism evidence="1 2">
    <name type="scientific">Ginsengibacter hankyongi</name>
    <dbReference type="NCBI Taxonomy" id="2607284"/>
    <lineage>
        <taxon>Bacteria</taxon>
        <taxon>Pseudomonadati</taxon>
        <taxon>Bacteroidota</taxon>
        <taxon>Chitinophagia</taxon>
        <taxon>Chitinophagales</taxon>
        <taxon>Chitinophagaceae</taxon>
        <taxon>Ginsengibacter</taxon>
    </lineage>
</organism>
<comment type="caution">
    <text evidence="1">The sequence shown here is derived from an EMBL/GenBank/DDBJ whole genome shotgun (WGS) entry which is preliminary data.</text>
</comment>
<name>A0A5J5IJJ3_9BACT</name>
<accession>A0A5J5IJJ3</accession>
<dbReference type="EMBL" id="VYQF01000001">
    <property type="protein sequence ID" value="KAA9041220.1"/>
    <property type="molecule type" value="Genomic_DNA"/>
</dbReference>
<reference evidence="1 2" key="1">
    <citation type="submission" date="2019-09" db="EMBL/GenBank/DDBJ databases">
        <title>Draft genome sequence of Ginsengibacter sp. BR5-29.</title>
        <authorList>
            <person name="Im W.-T."/>
        </authorList>
    </citation>
    <scope>NUCLEOTIDE SEQUENCE [LARGE SCALE GENOMIC DNA]</scope>
    <source>
        <strain evidence="1 2">BR5-29</strain>
    </source>
</reference>
<keyword evidence="2" id="KW-1185">Reference proteome</keyword>
<dbReference type="Proteomes" id="UP000326903">
    <property type="component" value="Unassembled WGS sequence"/>
</dbReference>
<dbReference type="AlphaFoldDB" id="A0A5J5IJJ3"/>
<gene>
    <name evidence="1" type="ORF">FW778_04075</name>
</gene>
<protein>
    <submittedName>
        <fullName evidence="1">Uncharacterized protein</fullName>
    </submittedName>
</protein>
<dbReference type="RefSeq" id="WP_150413309.1">
    <property type="nucleotide sequence ID" value="NZ_VYQF01000001.1"/>
</dbReference>